<keyword evidence="17" id="KW-0539">Nucleus</keyword>
<feature type="non-terminal residue" evidence="23">
    <location>
        <position position="711"/>
    </location>
</feature>
<dbReference type="FunFam" id="4.10.1060.10:FF:000012">
    <property type="entry name" value="ubiquitin thioesterase ZRANB1 isoform X1"/>
    <property type="match status" value="1"/>
</dbReference>
<dbReference type="Proteomes" id="UP000557271">
    <property type="component" value="Unassembled WGS sequence"/>
</dbReference>
<dbReference type="GO" id="GO:0005634">
    <property type="term" value="C:nucleus"/>
    <property type="evidence" value="ECO:0007669"/>
    <property type="project" value="UniProtKB-SubCell"/>
</dbReference>
<protein>
    <recommendedName>
        <fullName evidence="5">ubiquitinyl hydrolase 1</fullName>
        <ecNumber evidence="5">3.4.19.12</ecNumber>
    </recommendedName>
</protein>
<comment type="subcellular location">
    <subcellularLocation>
        <location evidence="3">Cytoplasm</location>
    </subcellularLocation>
    <subcellularLocation>
        <location evidence="2">Nucleus</location>
    </subcellularLocation>
</comment>
<dbReference type="InterPro" id="IPR036443">
    <property type="entry name" value="Znf_RanBP2_sf"/>
</dbReference>
<dbReference type="FunFam" id="4.10.1060.10:FF:000006">
    <property type="entry name" value="ubiquitin thioesterase ZRANB1 isoform X1"/>
    <property type="match status" value="1"/>
</dbReference>
<evidence type="ECO:0000256" key="12">
    <source>
        <dbReference type="ARBA" id="ARBA00022786"/>
    </source>
</evidence>
<keyword evidence="8" id="KW-0879">Wnt signaling pathway</keyword>
<dbReference type="Pfam" id="PF18418">
    <property type="entry name" value="AnkUBD"/>
    <property type="match status" value="1"/>
</dbReference>
<comment type="similarity">
    <text evidence="4">Belongs to the peptidase C64 family.</text>
</comment>
<feature type="compositionally biased region" description="Polar residues" evidence="20">
    <location>
        <begin position="209"/>
        <end position="222"/>
    </location>
</feature>
<evidence type="ECO:0000256" key="17">
    <source>
        <dbReference type="ARBA" id="ARBA00023242"/>
    </source>
</evidence>
<feature type="region of interest" description="Disordered" evidence="20">
    <location>
        <begin position="117"/>
        <end position="137"/>
    </location>
</feature>
<comment type="function">
    <text evidence="18">Ubiquitin thioesterase, which specifically hydrolyzes 'Lys-29'-linked and 'Lys-33'-linked diubiquitin. Also cleaves 'Lys-63'-linked chains, but with 40-fold less efficiency compared to 'Lys-29'-linked ones. Positive regulator of the Wnt signaling pathway that deubiquitinates APC protein, a negative regulator of Wnt-mediated transcription. Acts as a regulator of autophagy by mediating deubiquitination of PIK3C3/VPS34, thereby promoting autophagosome maturation. Plays a role in the regulation of cell morphology and cytoskeletal organization. Required in the stress fiber dynamics and cell migration.</text>
</comment>
<keyword evidence="24" id="KW-1185">Reference proteome</keyword>
<evidence type="ECO:0000256" key="7">
    <source>
        <dbReference type="ARBA" id="ARBA00022670"/>
    </source>
</evidence>
<keyword evidence="12" id="KW-0833">Ubl conjugation pathway</keyword>
<dbReference type="Gene3D" id="4.10.1060.10">
    <property type="entry name" value="Zinc finger, RanBP2-type"/>
    <property type="match status" value="3"/>
</dbReference>
<evidence type="ECO:0000256" key="15">
    <source>
        <dbReference type="ARBA" id="ARBA00022833"/>
    </source>
</evidence>
<evidence type="ECO:0000256" key="9">
    <source>
        <dbReference type="ARBA" id="ARBA00022723"/>
    </source>
</evidence>
<evidence type="ECO:0000256" key="20">
    <source>
        <dbReference type="SAM" id="MobiDB-lite"/>
    </source>
</evidence>
<dbReference type="GO" id="GO:0070530">
    <property type="term" value="F:K63-linked polyubiquitin modification-dependent protein binding"/>
    <property type="evidence" value="ECO:0007669"/>
    <property type="project" value="TreeGrafter"/>
</dbReference>
<evidence type="ECO:0000256" key="19">
    <source>
        <dbReference type="PROSITE-ProRule" id="PRU00322"/>
    </source>
</evidence>
<comment type="catalytic activity">
    <reaction evidence="1">
        <text>Thiol-dependent hydrolysis of ester, thioester, amide, peptide and isopeptide bonds formed by the C-terminal Gly of ubiquitin (a 76-residue protein attached to proteins as an intracellular targeting signal).</text>
        <dbReference type="EC" id="3.4.19.12"/>
    </reaction>
</comment>
<dbReference type="PANTHER" id="PTHR13367">
    <property type="entry name" value="UBIQUITIN THIOESTERASE"/>
    <property type="match status" value="1"/>
</dbReference>
<gene>
    <name evidence="23" type="primary">Zranb1</name>
    <name evidence="23" type="ORF">CHIMIN_R06966</name>
</gene>
<dbReference type="PROSITE" id="PS50802">
    <property type="entry name" value="OTU"/>
    <property type="match status" value="1"/>
</dbReference>
<dbReference type="CDD" id="cd22767">
    <property type="entry name" value="OTU_ZRANB1"/>
    <property type="match status" value="1"/>
</dbReference>
<dbReference type="GO" id="GO:0016055">
    <property type="term" value="P:Wnt signaling pathway"/>
    <property type="evidence" value="ECO:0007669"/>
    <property type="project" value="UniProtKB-KW"/>
</dbReference>
<feature type="region of interest" description="Disordered" evidence="20">
    <location>
        <begin position="41"/>
        <end position="76"/>
    </location>
</feature>
<dbReference type="InterPro" id="IPR051346">
    <property type="entry name" value="OTU_Deubiquitinase"/>
</dbReference>
<reference evidence="23 24" key="1">
    <citation type="submission" date="2019-09" db="EMBL/GenBank/DDBJ databases">
        <title>Bird 10,000 Genomes (B10K) Project - Family phase.</title>
        <authorList>
            <person name="Zhang G."/>
        </authorList>
    </citation>
    <scope>NUCLEOTIDE SEQUENCE [LARGE SCALE GENOMIC DNA]</scope>
    <source>
        <strain evidence="23">B10K-UC-030-51</strain>
    </source>
</reference>
<dbReference type="Pfam" id="PF02338">
    <property type="entry name" value="OTU"/>
    <property type="match status" value="1"/>
</dbReference>
<feature type="domain" description="RanBP2-type" evidence="21">
    <location>
        <begin position="152"/>
        <end position="181"/>
    </location>
</feature>
<sequence length="711" mass="81347">KRTMTERGIKWACEYCTYENWPSAIKCTMCRAQRPSGTIITEDPFKSGSSDIGRDWDPTSTEGGSSPLICPDSSARPRVKSSYSMESANKWSCHMCTYLNWPRAIRCTQCLSQRRTRSPTESPQSSGSGSRPVPFSVDPCEEYNDRNKLNTRAQHWTCSVCTYENWAKARKCVVCDHPRPNNIEAIELADTEEASSIINEQDRARWRGSCSSGNSQRRSPPTTKRESDVKMDFQRIELAGAVGSKEELEVDFKKLKQIKNRMKKTDWLFLNACVGVVEGDLAAVEAYKSSGGDIARQLTADEVRLLNRPSAFDVGYTLVHLAIRFQRQDMLAILLTEVSQHAAKCIPAMVCPEVTEQIRREIAASLHQRKGDFACYFLTDLVTFTLPADIEDLPPTVQEKLFDEVLDRDVQKELEEESPIINWSLELGTRLDSRLYALWNRTAGDCLLDSVLQATWGIYDKDSVLRKALHDSLHDCSHWFYTRWKEWESWYSQSFGLHFSLREEQWQEDWAFILSLASQPGASLEQTHIFVLAHILRRPIIVYGVKYYKSFRGETLGYTRFQGVYLPLLWEQSFCWKSPIALGYTRGHFSALVAMENDGYGNRGAGANLNTDDDVTVTFLPLVDSERKLLHIHFLSAQEIGNEEQQEKLLREWLDCCVTEGGVLVAMQKSSRRRNHPLVTQMVEKWLDRYRQIRPCTSLSDGEEDEDDDDE</sequence>
<dbReference type="GO" id="GO:0005737">
    <property type="term" value="C:cytoplasm"/>
    <property type="evidence" value="ECO:0007669"/>
    <property type="project" value="UniProtKB-SubCell"/>
</dbReference>
<evidence type="ECO:0000256" key="10">
    <source>
        <dbReference type="ARBA" id="ARBA00022737"/>
    </source>
</evidence>
<keyword evidence="11 19" id="KW-0863">Zinc-finger</keyword>
<evidence type="ECO:0000256" key="3">
    <source>
        <dbReference type="ARBA" id="ARBA00004496"/>
    </source>
</evidence>
<evidence type="ECO:0000256" key="16">
    <source>
        <dbReference type="ARBA" id="ARBA00023043"/>
    </source>
</evidence>
<dbReference type="FunFam" id="4.10.1060.10:FF:000011">
    <property type="entry name" value="ubiquitin thioesterase ZRANB1 isoform X1"/>
    <property type="match status" value="1"/>
</dbReference>
<feature type="domain" description="RanBP2-type" evidence="21">
    <location>
        <begin position="6"/>
        <end position="36"/>
    </location>
</feature>
<keyword evidence="7" id="KW-0645">Protease</keyword>
<evidence type="ECO:0000313" key="24">
    <source>
        <dbReference type="Proteomes" id="UP000557271"/>
    </source>
</evidence>
<dbReference type="AlphaFoldDB" id="A0A7K7F0C3"/>
<dbReference type="OrthoDB" id="6275030at2759"/>
<evidence type="ECO:0000256" key="14">
    <source>
        <dbReference type="ARBA" id="ARBA00022807"/>
    </source>
</evidence>
<keyword evidence="16" id="KW-0040">ANK repeat</keyword>
<evidence type="ECO:0000256" key="18">
    <source>
        <dbReference type="ARBA" id="ARBA00059005"/>
    </source>
</evidence>
<dbReference type="SMART" id="SM00547">
    <property type="entry name" value="ZnF_RBZ"/>
    <property type="match status" value="3"/>
</dbReference>
<keyword evidence="15" id="KW-0862">Zinc</keyword>
<evidence type="ECO:0000313" key="23">
    <source>
        <dbReference type="EMBL" id="NWY50891.1"/>
    </source>
</evidence>
<evidence type="ECO:0000256" key="6">
    <source>
        <dbReference type="ARBA" id="ARBA00022490"/>
    </source>
</evidence>
<dbReference type="GO" id="GO:0035523">
    <property type="term" value="P:protein K29-linked deubiquitination"/>
    <property type="evidence" value="ECO:0007669"/>
    <property type="project" value="TreeGrafter"/>
</dbReference>
<evidence type="ECO:0000256" key="13">
    <source>
        <dbReference type="ARBA" id="ARBA00022801"/>
    </source>
</evidence>
<dbReference type="Pfam" id="PF00641">
    <property type="entry name" value="Zn_ribbon_RanBP"/>
    <property type="match status" value="2"/>
</dbReference>
<evidence type="ECO:0000259" key="22">
    <source>
        <dbReference type="PROSITE" id="PS50802"/>
    </source>
</evidence>
<proteinExistence type="inferred from homology"/>
<dbReference type="PROSITE" id="PS01358">
    <property type="entry name" value="ZF_RANBP2_1"/>
    <property type="match status" value="3"/>
</dbReference>
<feature type="domain" description="OTU" evidence="22">
    <location>
        <begin position="435"/>
        <end position="595"/>
    </location>
</feature>
<comment type="caution">
    <text evidence="23">The sequence shown here is derived from an EMBL/GenBank/DDBJ whole genome shotgun (WGS) entry which is preliminary data.</text>
</comment>
<dbReference type="GO" id="GO:0008270">
    <property type="term" value="F:zinc ion binding"/>
    <property type="evidence" value="ECO:0007669"/>
    <property type="project" value="UniProtKB-KW"/>
</dbReference>
<evidence type="ECO:0000256" key="2">
    <source>
        <dbReference type="ARBA" id="ARBA00004123"/>
    </source>
</evidence>
<dbReference type="Gene3D" id="1.25.40.560">
    <property type="match status" value="1"/>
</dbReference>
<name>A0A7K7F0C3_CHIMN</name>
<dbReference type="GO" id="GO:0004843">
    <property type="term" value="F:cysteine-type deubiquitinase activity"/>
    <property type="evidence" value="ECO:0007669"/>
    <property type="project" value="UniProtKB-EC"/>
</dbReference>
<keyword evidence="10" id="KW-0677">Repeat</keyword>
<dbReference type="FunFam" id="1.25.40.560:FF:000001">
    <property type="entry name" value="ubiquitin thioesterase ZRANB1 isoform X1"/>
    <property type="match status" value="1"/>
</dbReference>
<feature type="non-terminal residue" evidence="23">
    <location>
        <position position="1"/>
    </location>
</feature>
<dbReference type="PROSITE" id="PS50199">
    <property type="entry name" value="ZF_RANBP2_2"/>
    <property type="match status" value="3"/>
</dbReference>
<keyword evidence="13" id="KW-0378">Hydrolase</keyword>
<organism evidence="23 24">
    <name type="scientific">Chionis minor</name>
    <name type="common">Black-faced sheathbill</name>
    <dbReference type="NCBI Taxonomy" id="227182"/>
    <lineage>
        <taxon>Eukaryota</taxon>
        <taxon>Metazoa</taxon>
        <taxon>Chordata</taxon>
        <taxon>Craniata</taxon>
        <taxon>Vertebrata</taxon>
        <taxon>Euteleostomi</taxon>
        <taxon>Archelosauria</taxon>
        <taxon>Archosauria</taxon>
        <taxon>Dinosauria</taxon>
        <taxon>Saurischia</taxon>
        <taxon>Theropoda</taxon>
        <taxon>Coelurosauria</taxon>
        <taxon>Aves</taxon>
        <taxon>Neognathae</taxon>
        <taxon>Neoaves</taxon>
        <taxon>Charadriiformes</taxon>
        <taxon>Chionididae</taxon>
        <taxon>Chionis</taxon>
    </lineage>
</organism>
<keyword evidence="9" id="KW-0479">Metal-binding</keyword>
<accession>A0A7K7F0C3</accession>
<feature type="domain" description="RanBP2-type" evidence="21">
    <location>
        <begin position="87"/>
        <end position="116"/>
    </location>
</feature>
<keyword evidence="14" id="KW-0788">Thiol protease</keyword>
<evidence type="ECO:0000256" key="1">
    <source>
        <dbReference type="ARBA" id="ARBA00000707"/>
    </source>
</evidence>
<dbReference type="GO" id="GO:0071947">
    <property type="term" value="P:protein deubiquitination involved in ubiquitin-dependent protein catabolic process"/>
    <property type="evidence" value="ECO:0007669"/>
    <property type="project" value="TreeGrafter"/>
</dbReference>
<dbReference type="SUPFAM" id="SSF90209">
    <property type="entry name" value="Ran binding protein zinc finger-like"/>
    <property type="match status" value="3"/>
</dbReference>
<dbReference type="InterPro" id="IPR003323">
    <property type="entry name" value="OTU_dom"/>
</dbReference>
<dbReference type="GO" id="GO:0007010">
    <property type="term" value="P:cytoskeleton organization"/>
    <property type="evidence" value="ECO:0007669"/>
    <property type="project" value="TreeGrafter"/>
</dbReference>
<evidence type="ECO:0000259" key="21">
    <source>
        <dbReference type="PROSITE" id="PS50199"/>
    </source>
</evidence>
<dbReference type="InterPro" id="IPR041294">
    <property type="entry name" value="AnkUBD"/>
</dbReference>
<dbReference type="GO" id="GO:1990168">
    <property type="term" value="P:protein K33-linked deubiquitination"/>
    <property type="evidence" value="ECO:0007669"/>
    <property type="project" value="TreeGrafter"/>
</dbReference>
<dbReference type="EC" id="3.4.19.12" evidence="5"/>
<dbReference type="GO" id="GO:0030177">
    <property type="term" value="P:positive regulation of Wnt signaling pathway"/>
    <property type="evidence" value="ECO:0007669"/>
    <property type="project" value="TreeGrafter"/>
</dbReference>
<evidence type="ECO:0000256" key="11">
    <source>
        <dbReference type="ARBA" id="ARBA00022771"/>
    </source>
</evidence>
<dbReference type="EMBL" id="VZSF01001340">
    <property type="protein sequence ID" value="NWY50891.1"/>
    <property type="molecule type" value="Genomic_DNA"/>
</dbReference>
<dbReference type="InterPro" id="IPR049768">
    <property type="entry name" value="ZRANB1_OTU"/>
</dbReference>
<feature type="region of interest" description="Disordered" evidence="20">
    <location>
        <begin position="204"/>
        <end position="228"/>
    </location>
</feature>
<dbReference type="GO" id="GO:0016477">
    <property type="term" value="P:cell migration"/>
    <property type="evidence" value="ECO:0007669"/>
    <property type="project" value="TreeGrafter"/>
</dbReference>
<evidence type="ECO:0000256" key="5">
    <source>
        <dbReference type="ARBA" id="ARBA00012759"/>
    </source>
</evidence>
<dbReference type="PANTHER" id="PTHR13367:SF28">
    <property type="entry name" value="UBIQUITIN THIOESTERASE ZRANB1"/>
    <property type="match status" value="1"/>
</dbReference>
<evidence type="ECO:0000256" key="8">
    <source>
        <dbReference type="ARBA" id="ARBA00022687"/>
    </source>
</evidence>
<keyword evidence="6" id="KW-0963">Cytoplasm</keyword>
<dbReference type="InterPro" id="IPR001876">
    <property type="entry name" value="Znf_RanBP2"/>
</dbReference>
<feature type="compositionally biased region" description="Polar residues" evidence="20">
    <location>
        <begin position="117"/>
        <end position="129"/>
    </location>
</feature>
<evidence type="ECO:0000256" key="4">
    <source>
        <dbReference type="ARBA" id="ARBA00005865"/>
    </source>
</evidence>